<keyword evidence="5 7" id="KW-1133">Transmembrane helix</keyword>
<dbReference type="InterPro" id="IPR011701">
    <property type="entry name" value="MFS"/>
</dbReference>
<dbReference type="SUPFAM" id="SSF103473">
    <property type="entry name" value="MFS general substrate transporter"/>
    <property type="match status" value="1"/>
</dbReference>
<evidence type="ECO:0000256" key="3">
    <source>
        <dbReference type="ARBA" id="ARBA00022475"/>
    </source>
</evidence>
<evidence type="ECO:0000256" key="2">
    <source>
        <dbReference type="ARBA" id="ARBA00022448"/>
    </source>
</evidence>
<protein>
    <submittedName>
        <fullName evidence="9">Permease</fullName>
    </submittedName>
</protein>
<dbReference type="InterPro" id="IPR036259">
    <property type="entry name" value="MFS_trans_sf"/>
</dbReference>
<dbReference type="Proteomes" id="UP000030408">
    <property type="component" value="Unassembled WGS sequence"/>
</dbReference>
<feature type="transmembrane region" description="Helical" evidence="7">
    <location>
        <begin position="317"/>
        <end position="336"/>
    </location>
</feature>
<keyword evidence="4 7" id="KW-0812">Transmembrane</keyword>
<sequence length="409" mass="46038">MKWKDYPQNVKVRLLTSFFNRALSAAVLPFMALFFAQEWNKVSAGTFLVLTVGISFIFNLVGGYVADRFSRKKLLLVSSFFTAVMFLLMTVSLLPEHNIVLLFAFAYIVFTMTSSLEYPAMDALIIDSTTPENRKSIYTADYWLHNLSMAIGTAIGGLLYVSHQIELFAVLTFISIGIFIVYARWLTDIKRPYLKQEHRNAMKDIIHNYKMALRDRSFVILVVGLMCINAAELTLNNYIAVRLAEDFEPIFIGDFQIAGIRMLSILNVENMLLVVLLTFFVSRLTDRFDKRKIIFVGLIVYGAGYVVVTSANPWNILIFFNFVATIGELIYSPIVSAEQASMMPEDKRGSYAAFANLGYTGGDLIARSSIIIGAFLLPIQMSIYIGAVITIGILFVHKGLLKTKVTQEK</sequence>
<dbReference type="InterPro" id="IPR020846">
    <property type="entry name" value="MFS_dom"/>
</dbReference>
<dbReference type="PANTHER" id="PTHR23517">
    <property type="entry name" value="RESISTANCE PROTEIN MDTM, PUTATIVE-RELATED-RELATED"/>
    <property type="match status" value="1"/>
</dbReference>
<proteinExistence type="predicted"/>
<evidence type="ECO:0000313" key="9">
    <source>
        <dbReference type="EMBL" id="KGR75608.1"/>
    </source>
</evidence>
<feature type="transmembrane region" description="Helical" evidence="7">
    <location>
        <begin position="167"/>
        <end position="186"/>
    </location>
</feature>
<feature type="transmembrane region" description="Helical" evidence="7">
    <location>
        <begin position="74"/>
        <end position="94"/>
    </location>
</feature>
<dbReference type="InterPro" id="IPR050171">
    <property type="entry name" value="MFS_Transporters"/>
</dbReference>
<feature type="transmembrane region" description="Helical" evidence="7">
    <location>
        <begin position="12"/>
        <end position="36"/>
    </location>
</feature>
<feature type="transmembrane region" description="Helical" evidence="7">
    <location>
        <begin position="357"/>
        <end position="377"/>
    </location>
</feature>
<dbReference type="AlphaFoldDB" id="A0A0A3HYY6"/>
<gene>
    <name evidence="9" type="ORF">CD33_10750</name>
</gene>
<dbReference type="OrthoDB" id="9793283at2"/>
<evidence type="ECO:0000313" key="10">
    <source>
        <dbReference type="Proteomes" id="UP000030408"/>
    </source>
</evidence>
<feature type="transmembrane region" description="Helical" evidence="7">
    <location>
        <begin position="293"/>
        <end position="311"/>
    </location>
</feature>
<dbReference type="PROSITE" id="PS50850">
    <property type="entry name" value="MFS"/>
    <property type="match status" value="1"/>
</dbReference>
<evidence type="ECO:0000256" key="4">
    <source>
        <dbReference type="ARBA" id="ARBA00022692"/>
    </source>
</evidence>
<feature type="transmembrane region" description="Helical" evidence="7">
    <location>
        <begin position="218"/>
        <end position="240"/>
    </location>
</feature>
<dbReference type="CDD" id="cd17329">
    <property type="entry name" value="MFS_MdtH_MDR_like"/>
    <property type="match status" value="1"/>
</dbReference>
<accession>A0A0A3HYY6</accession>
<keyword evidence="6 7" id="KW-0472">Membrane</keyword>
<feature type="transmembrane region" description="Helical" evidence="7">
    <location>
        <begin position="260"/>
        <end position="281"/>
    </location>
</feature>
<comment type="subcellular location">
    <subcellularLocation>
        <location evidence="1">Cell membrane</location>
        <topology evidence="1">Multi-pass membrane protein</topology>
    </subcellularLocation>
</comment>
<dbReference type="Pfam" id="PF07690">
    <property type="entry name" value="MFS_1"/>
    <property type="match status" value="2"/>
</dbReference>
<reference evidence="9 10" key="1">
    <citation type="submission" date="2014-02" db="EMBL/GenBank/DDBJ databases">
        <title>Draft genome sequence of Lysinibacillus sinduriensis JCM 15800.</title>
        <authorList>
            <person name="Zhang F."/>
            <person name="Wang G."/>
            <person name="Zhang L."/>
        </authorList>
    </citation>
    <scope>NUCLEOTIDE SEQUENCE [LARGE SCALE GENOMIC DNA]</scope>
    <source>
        <strain evidence="9 10">JCM 15800</strain>
    </source>
</reference>
<dbReference type="eggNOG" id="COG2211">
    <property type="taxonomic scope" value="Bacteria"/>
</dbReference>
<dbReference type="STRING" id="1384057.CD33_10750"/>
<evidence type="ECO:0000256" key="5">
    <source>
        <dbReference type="ARBA" id="ARBA00022989"/>
    </source>
</evidence>
<evidence type="ECO:0000259" key="8">
    <source>
        <dbReference type="PROSITE" id="PS50850"/>
    </source>
</evidence>
<name>A0A0A3HYY6_9BACL</name>
<dbReference type="Gene3D" id="1.20.1250.20">
    <property type="entry name" value="MFS general substrate transporter like domains"/>
    <property type="match status" value="1"/>
</dbReference>
<evidence type="ECO:0000256" key="1">
    <source>
        <dbReference type="ARBA" id="ARBA00004651"/>
    </source>
</evidence>
<dbReference type="EMBL" id="JPVO01000050">
    <property type="protein sequence ID" value="KGR75608.1"/>
    <property type="molecule type" value="Genomic_DNA"/>
</dbReference>
<feature type="transmembrane region" description="Helical" evidence="7">
    <location>
        <begin position="383"/>
        <end position="401"/>
    </location>
</feature>
<dbReference type="GO" id="GO:0005886">
    <property type="term" value="C:plasma membrane"/>
    <property type="evidence" value="ECO:0007669"/>
    <property type="project" value="UniProtKB-SubCell"/>
</dbReference>
<evidence type="ECO:0000256" key="7">
    <source>
        <dbReference type="SAM" id="Phobius"/>
    </source>
</evidence>
<feature type="domain" description="Major facilitator superfamily (MFS) profile" evidence="8">
    <location>
        <begin position="1"/>
        <end position="404"/>
    </location>
</feature>
<dbReference type="PANTHER" id="PTHR23517:SF3">
    <property type="entry name" value="INTEGRAL MEMBRANE TRANSPORT PROTEIN"/>
    <property type="match status" value="1"/>
</dbReference>
<comment type="caution">
    <text evidence="9">The sequence shown here is derived from an EMBL/GenBank/DDBJ whole genome shotgun (WGS) entry which is preliminary data.</text>
</comment>
<feature type="transmembrane region" description="Helical" evidence="7">
    <location>
        <begin position="100"/>
        <end position="121"/>
    </location>
</feature>
<organism evidence="9 10">
    <name type="scientific">Ureibacillus sinduriensis BLB-1 = JCM 15800</name>
    <dbReference type="NCBI Taxonomy" id="1384057"/>
    <lineage>
        <taxon>Bacteria</taxon>
        <taxon>Bacillati</taxon>
        <taxon>Bacillota</taxon>
        <taxon>Bacilli</taxon>
        <taxon>Bacillales</taxon>
        <taxon>Caryophanaceae</taxon>
        <taxon>Ureibacillus</taxon>
    </lineage>
</organism>
<keyword evidence="10" id="KW-1185">Reference proteome</keyword>
<feature type="transmembrane region" description="Helical" evidence="7">
    <location>
        <begin position="42"/>
        <end position="62"/>
    </location>
</feature>
<keyword evidence="2" id="KW-0813">Transport</keyword>
<evidence type="ECO:0000256" key="6">
    <source>
        <dbReference type="ARBA" id="ARBA00023136"/>
    </source>
</evidence>
<keyword evidence="3" id="KW-1003">Cell membrane</keyword>
<dbReference type="RefSeq" id="WP_036200579.1">
    <property type="nucleotide sequence ID" value="NZ_AVCY01000006.1"/>
</dbReference>
<feature type="transmembrane region" description="Helical" evidence="7">
    <location>
        <begin position="142"/>
        <end position="161"/>
    </location>
</feature>
<dbReference type="GO" id="GO:0022857">
    <property type="term" value="F:transmembrane transporter activity"/>
    <property type="evidence" value="ECO:0007669"/>
    <property type="project" value="InterPro"/>
</dbReference>